<dbReference type="SUPFAM" id="SSF46785">
    <property type="entry name" value="Winged helix' DNA-binding domain"/>
    <property type="match status" value="1"/>
</dbReference>
<dbReference type="InterPro" id="IPR015102">
    <property type="entry name" value="Tscrpt_reg_HTH_FeoC"/>
</dbReference>
<name>A0AAU6SKP3_UNCXX</name>
<protein>
    <submittedName>
        <fullName evidence="2">FeoC-like transcriptional regulator</fullName>
    </submittedName>
</protein>
<sequence>MILSELKQCIEQQGYVTRKELAQRFALSEDGVDAMLDVWIKKGVISRLIDTNAANYVTRVRYCPNRVNGLSMTVTM</sequence>
<dbReference type="Pfam" id="PF09012">
    <property type="entry name" value="FeoC"/>
    <property type="match status" value="1"/>
</dbReference>
<dbReference type="InterPro" id="IPR036388">
    <property type="entry name" value="WH-like_DNA-bd_sf"/>
</dbReference>
<gene>
    <name evidence="2" type="ORF">MRN70_09375</name>
</gene>
<dbReference type="InterPro" id="IPR036390">
    <property type="entry name" value="WH_DNA-bd_sf"/>
</dbReference>
<dbReference type="AlphaFoldDB" id="A0AAU6SKP3"/>
<dbReference type="EMBL" id="CP095338">
    <property type="protein sequence ID" value="XAG20536.1"/>
    <property type="molecule type" value="Genomic_DNA"/>
</dbReference>
<dbReference type="Gene3D" id="1.10.10.10">
    <property type="entry name" value="Winged helix-like DNA-binding domain superfamily/Winged helix DNA-binding domain"/>
    <property type="match status" value="1"/>
</dbReference>
<accession>A0AAU6SKP3</accession>
<evidence type="ECO:0000259" key="1">
    <source>
        <dbReference type="Pfam" id="PF09012"/>
    </source>
</evidence>
<organism evidence="2">
    <name type="scientific">bacterium 19PA01SH03</name>
    <dbReference type="NCBI Taxonomy" id="2920705"/>
    <lineage>
        <taxon>Bacteria</taxon>
    </lineage>
</organism>
<proteinExistence type="predicted"/>
<evidence type="ECO:0000313" key="2">
    <source>
        <dbReference type="EMBL" id="XAG20536.1"/>
    </source>
</evidence>
<reference evidence="2" key="1">
    <citation type="submission" date="2022-03" db="EMBL/GenBank/DDBJ databases">
        <title>Sea Food Isolates.</title>
        <authorList>
            <person name="Li c."/>
        </authorList>
    </citation>
    <scope>NUCLEOTIDE SEQUENCE</scope>
    <source>
        <strain evidence="2">19PA01SH03</strain>
    </source>
</reference>
<feature type="domain" description="Transcriptional regulator HTH-type FeoC" evidence="1">
    <location>
        <begin position="2"/>
        <end position="51"/>
    </location>
</feature>